<organism evidence="1 2">
    <name type="scientific">Acromyrmex heyeri</name>
    <dbReference type="NCBI Taxonomy" id="230685"/>
    <lineage>
        <taxon>Eukaryota</taxon>
        <taxon>Metazoa</taxon>
        <taxon>Ecdysozoa</taxon>
        <taxon>Arthropoda</taxon>
        <taxon>Hexapoda</taxon>
        <taxon>Insecta</taxon>
        <taxon>Pterygota</taxon>
        <taxon>Neoptera</taxon>
        <taxon>Endopterygota</taxon>
        <taxon>Hymenoptera</taxon>
        <taxon>Apocrita</taxon>
        <taxon>Aculeata</taxon>
        <taxon>Formicoidea</taxon>
        <taxon>Formicidae</taxon>
        <taxon>Myrmicinae</taxon>
        <taxon>Acromyrmex</taxon>
    </lineage>
</organism>
<sequence>TFVFFAKMEKNEFCVVIKHLHMKGLTPKEIKAELDNVHSTSAAFATAYNWVNEFKCDRTSSYDAPRPGRPIEAATPEIIDKVNDIVLIDRGVKVRELVEATGRSHGTVISILHEQLGMKKLSASWVPRLLTVDHKRNRVTISKQCLEMFQRNPDEFLDETWIHYFTPKTKEQSKQWTSPSESAPKKAKSVGKVMAGLDKSYYSDSLKKLENRWIKYIELKEDYVEK</sequence>
<dbReference type="InterPro" id="IPR036397">
    <property type="entry name" value="RNaseH_sf"/>
</dbReference>
<dbReference type="Gene3D" id="3.30.420.10">
    <property type="entry name" value="Ribonuclease H-like superfamily/Ribonuclease H"/>
    <property type="match status" value="1"/>
</dbReference>
<dbReference type="Proteomes" id="UP000670152">
    <property type="component" value="Unassembled WGS sequence"/>
</dbReference>
<name>A0A836FKV8_9HYME</name>
<protein>
    <submittedName>
        <fullName evidence="1">SETMR methyltransferase</fullName>
    </submittedName>
</protein>
<evidence type="ECO:0000313" key="2">
    <source>
        <dbReference type="Proteomes" id="UP000670152"/>
    </source>
</evidence>
<dbReference type="PANTHER" id="PTHR46060:SF1">
    <property type="entry name" value="MARINER MOS1 TRANSPOSASE-LIKE PROTEIN"/>
    <property type="match status" value="1"/>
</dbReference>
<keyword evidence="1" id="KW-0808">Transferase</keyword>
<dbReference type="GO" id="GO:0008168">
    <property type="term" value="F:methyltransferase activity"/>
    <property type="evidence" value="ECO:0007669"/>
    <property type="project" value="UniProtKB-KW"/>
</dbReference>
<dbReference type="GO" id="GO:0032259">
    <property type="term" value="P:methylation"/>
    <property type="evidence" value="ECO:0007669"/>
    <property type="project" value="UniProtKB-KW"/>
</dbReference>
<dbReference type="EMBL" id="JAANIB010003751">
    <property type="protein sequence ID" value="KAG5336710.1"/>
    <property type="molecule type" value="Genomic_DNA"/>
</dbReference>
<proteinExistence type="predicted"/>
<dbReference type="GO" id="GO:0003676">
    <property type="term" value="F:nucleic acid binding"/>
    <property type="evidence" value="ECO:0007669"/>
    <property type="project" value="InterPro"/>
</dbReference>
<dbReference type="OrthoDB" id="10033972at2759"/>
<reference evidence="1 2" key="1">
    <citation type="submission" date="2020-02" db="EMBL/GenBank/DDBJ databases">
        <title>Relaxed selection underlies rapid genomic changes in the transitions from sociality to social parasitism in ants.</title>
        <authorList>
            <person name="Bi X."/>
        </authorList>
    </citation>
    <scope>NUCLEOTIDE SEQUENCE [LARGE SCALE GENOMIC DNA]</scope>
    <source>
        <strain evidence="1">BGI-DK2014b</strain>
        <tissue evidence="1">Whole body</tissue>
    </source>
</reference>
<dbReference type="PANTHER" id="PTHR46060">
    <property type="entry name" value="MARINER MOS1 TRANSPOSASE-LIKE PROTEIN"/>
    <property type="match status" value="1"/>
</dbReference>
<keyword evidence="1" id="KW-0489">Methyltransferase</keyword>
<feature type="non-terminal residue" evidence="1">
    <location>
        <position position="226"/>
    </location>
</feature>
<keyword evidence="2" id="KW-1185">Reference proteome</keyword>
<evidence type="ECO:0000313" key="1">
    <source>
        <dbReference type="EMBL" id="KAG5336710.1"/>
    </source>
</evidence>
<accession>A0A836FKV8</accession>
<comment type="caution">
    <text evidence="1">The sequence shown here is derived from an EMBL/GenBank/DDBJ whole genome shotgun (WGS) entry which is preliminary data.</text>
</comment>
<dbReference type="AlphaFoldDB" id="A0A836FKV8"/>
<gene>
    <name evidence="1" type="primary">Setmar_44</name>
    <name evidence="1" type="ORF">G6Z77_0015560</name>
</gene>
<feature type="non-terminal residue" evidence="1">
    <location>
        <position position="1"/>
    </location>
</feature>
<dbReference type="InterPro" id="IPR052709">
    <property type="entry name" value="Transposase-MT_Hybrid"/>
</dbReference>